<dbReference type="Proteomes" id="UP000295388">
    <property type="component" value="Unassembled WGS sequence"/>
</dbReference>
<keyword evidence="2" id="KW-1185">Reference proteome</keyword>
<dbReference type="RefSeq" id="WP_133805968.1">
    <property type="nucleotide sequence ID" value="NZ_SNWQ01000050.1"/>
</dbReference>
<comment type="caution">
    <text evidence="1">The sequence shown here is derived from an EMBL/GenBank/DDBJ whole genome shotgun (WGS) entry which is preliminary data.</text>
</comment>
<proteinExistence type="predicted"/>
<dbReference type="OrthoDB" id="3830111at2"/>
<protein>
    <submittedName>
        <fullName evidence="1">Uncharacterized protein</fullName>
    </submittedName>
</protein>
<evidence type="ECO:0000313" key="2">
    <source>
        <dbReference type="Proteomes" id="UP000295388"/>
    </source>
</evidence>
<gene>
    <name evidence="1" type="ORF">EV643_15014</name>
</gene>
<name>A0A4R6J134_9ACTN</name>
<reference evidence="1 2" key="1">
    <citation type="submission" date="2019-03" db="EMBL/GenBank/DDBJ databases">
        <title>Genomic Encyclopedia of Type Strains, Phase III (KMG-III): the genomes of soil and plant-associated and newly described type strains.</title>
        <authorList>
            <person name="Whitman W."/>
        </authorList>
    </citation>
    <scope>NUCLEOTIDE SEQUENCE [LARGE SCALE GENOMIC DNA]</scope>
    <source>
        <strain evidence="1 2">VKM Ac-2527</strain>
    </source>
</reference>
<organism evidence="1 2">
    <name type="scientific">Kribbella caucasensis</name>
    <dbReference type="NCBI Taxonomy" id="2512215"/>
    <lineage>
        <taxon>Bacteria</taxon>
        <taxon>Bacillati</taxon>
        <taxon>Actinomycetota</taxon>
        <taxon>Actinomycetes</taxon>
        <taxon>Propionibacteriales</taxon>
        <taxon>Kribbellaceae</taxon>
        <taxon>Kribbella</taxon>
    </lineage>
</organism>
<dbReference type="AlphaFoldDB" id="A0A4R6J134"/>
<accession>A0A4R6J134</accession>
<dbReference type="EMBL" id="SNWQ01000050">
    <property type="protein sequence ID" value="TDO27956.1"/>
    <property type="molecule type" value="Genomic_DNA"/>
</dbReference>
<evidence type="ECO:0000313" key="1">
    <source>
        <dbReference type="EMBL" id="TDO27956.1"/>
    </source>
</evidence>
<sequence>MKGRVRYMFEIATWRDDQTWHVLVARTGLFSRRPKATARSIVERWIHEQQGQLRGGRVVIGGRRAAVPKHFDATVRIRVLAGDGSGRQLAVAFIGTDRIAREDGARRSDPRTARDEYALPDLLRAEHLAGQGRG</sequence>